<dbReference type="RefSeq" id="WP_328796637.1">
    <property type="nucleotide sequence ID" value="NZ_JACGWZ010000007.1"/>
</dbReference>
<keyword evidence="2" id="KW-0413">Isomerase</keyword>
<organism evidence="2 3">
    <name type="scientific">Halosaccharopolyspora lacisalsi</name>
    <dbReference type="NCBI Taxonomy" id="1000566"/>
    <lineage>
        <taxon>Bacteria</taxon>
        <taxon>Bacillati</taxon>
        <taxon>Actinomycetota</taxon>
        <taxon>Actinomycetes</taxon>
        <taxon>Pseudonocardiales</taxon>
        <taxon>Pseudonocardiaceae</taxon>
        <taxon>Halosaccharopolyspora</taxon>
    </lineage>
</organism>
<feature type="domain" description="NAD-dependent epimerase/dehydratase" evidence="1">
    <location>
        <begin position="5"/>
        <end position="189"/>
    </location>
</feature>
<dbReference type="InterPro" id="IPR001509">
    <property type="entry name" value="Epimerase_deHydtase"/>
</dbReference>
<comment type="caution">
    <text evidence="2">The sequence shown here is derived from an EMBL/GenBank/DDBJ whole genome shotgun (WGS) entry which is preliminary data.</text>
</comment>
<protein>
    <submittedName>
        <fullName evidence="2">UDP-glucose 4-epimerase</fullName>
        <ecNumber evidence="2">5.1.3.2</ecNumber>
    </submittedName>
</protein>
<evidence type="ECO:0000313" key="2">
    <source>
        <dbReference type="EMBL" id="MBA8827169.1"/>
    </source>
</evidence>
<dbReference type="Proteomes" id="UP000569329">
    <property type="component" value="Unassembled WGS sequence"/>
</dbReference>
<dbReference type="Gene3D" id="3.40.50.720">
    <property type="entry name" value="NAD(P)-binding Rossmann-like Domain"/>
    <property type="match status" value="1"/>
</dbReference>
<reference evidence="2 3" key="1">
    <citation type="submission" date="2020-07" db="EMBL/GenBank/DDBJ databases">
        <title>Sequencing the genomes of 1000 actinobacteria strains.</title>
        <authorList>
            <person name="Klenk H.-P."/>
        </authorList>
    </citation>
    <scope>NUCLEOTIDE SEQUENCE [LARGE SCALE GENOMIC DNA]</scope>
    <source>
        <strain evidence="2 3">DSM 45975</strain>
    </source>
</reference>
<dbReference type="EMBL" id="JACGWZ010000007">
    <property type="protein sequence ID" value="MBA8827169.1"/>
    <property type="molecule type" value="Genomic_DNA"/>
</dbReference>
<evidence type="ECO:0000259" key="1">
    <source>
        <dbReference type="Pfam" id="PF01370"/>
    </source>
</evidence>
<dbReference type="PANTHER" id="PTHR43245:SF52">
    <property type="entry name" value="NAD-DEPENDENT EPIMERASE_DEHYDRATASE"/>
    <property type="match status" value="1"/>
</dbReference>
<keyword evidence="3" id="KW-1185">Reference proteome</keyword>
<sequence>MPNVVLVTGVGRFLGGYLASRLAVDPGIDRVLGVDTVAPPRDLLRRMGRAEFVRADIRNPLIAKIITSAKVDTVVHTSMSSQGATARADMKEMNVIGTMQLLAACQQSSWIRKIVVKSTSAVYGVSPRDPAIFTEDMEPKELPSSGYAKDAVEIEEYVRGFARRRPDVDITTLRFTDLVGPRIDDMITRYFGLPVIPTVLGYDARLQMLHSEDALTVLERSVVDDVPGVFNVGGDGILMLSQAIRRAGRVSVPVPGLAVSSLKSALGGMQNYALPSGWMQFLNFGRVVDTTKMRKRFDFEPRWTTRQAFDDFVNGRGLRPWLSHEQVTSVEHGVNDAVARIHRGRNNA</sequence>
<accession>A0A839E2S4</accession>
<proteinExistence type="predicted"/>
<dbReference type="GO" id="GO:0003978">
    <property type="term" value="F:UDP-glucose 4-epimerase activity"/>
    <property type="evidence" value="ECO:0007669"/>
    <property type="project" value="UniProtKB-EC"/>
</dbReference>
<evidence type="ECO:0000313" key="3">
    <source>
        <dbReference type="Proteomes" id="UP000569329"/>
    </source>
</evidence>
<dbReference type="SUPFAM" id="SSF51735">
    <property type="entry name" value="NAD(P)-binding Rossmann-fold domains"/>
    <property type="match status" value="1"/>
</dbReference>
<dbReference type="InterPro" id="IPR036291">
    <property type="entry name" value="NAD(P)-bd_dom_sf"/>
</dbReference>
<dbReference type="PANTHER" id="PTHR43245">
    <property type="entry name" value="BIFUNCTIONAL POLYMYXIN RESISTANCE PROTEIN ARNA"/>
    <property type="match status" value="1"/>
</dbReference>
<gene>
    <name evidence="2" type="ORF">FHX42_004553</name>
</gene>
<dbReference type="InterPro" id="IPR050177">
    <property type="entry name" value="Lipid_A_modif_metabolic_enz"/>
</dbReference>
<name>A0A839E2S4_9PSEU</name>
<dbReference type="Pfam" id="PF01370">
    <property type="entry name" value="Epimerase"/>
    <property type="match status" value="1"/>
</dbReference>
<dbReference type="AlphaFoldDB" id="A0A839E2S4"/>
<dbReference type="EC" id="5.1.3.2" evidence="2"/>